<keyword evidence="4" id="KW-1185">Reference proteome</keyword>
<dbReference type="GO" id="GO:0009446">
    <property type="term" value="P:putrescine biosynthetic process"/>
    <property type="evidence" value="ECO:0007669"/>
    <property type="project" value="InterPro"/>
</dbReference>
<protein>
    <submittedName>
        <fullName evidence="3">Agmatine deiminase family protein</fullName>
    </submittedName>
</protein>
<reference evidence="3" key="1">
    <citation type="submission" date="2020-09" db="EMBL/GenBank/DDBJ databases">
        <title>Pelagicoccus enzymogenes sp. nov. with an EPS production, isolated from marine sediment.</title>
        <authorList>
            <person name="Feng X."/>
        </authorList>
    </citation>
    <scope>NUCLEOTIDE SEQUENCE</scope>
    <source>
        <strain evidence="3">NFK12</strain>
    </source>
</reference>
<dbReference type="Pfam" id="PF04371">
    <property type="entry name" value="PAD_porph"/>
    <property type="match status" value="1"/>
</dbReference>
<dbReference type="SUPFAM" id="SSF55909">
    <property type="entry name" value="Pentein"/>
    <property type="match status" value="1"/>
</dbReference>
<dbReference type="GO" id="GO:0004668">
    <property type="term" value="F:protein-arginine deiminase activity"/>
    <property type="evidence" value="ECO:0007669"/>
    <property type="project" value="InterPro"/>
</dbReference>
<dbReference type="InterPro" id="IPR007466">
    <property type="entry name" value="Peptidyl-Arg-deiminase_porph"/>
</dbReference>
<dbReference type="EMBL" id="JACYFG010000006">
    <property type="protein sequence ID" value="MBD5778811.1"/>
    <property type="molecule type" value="Genomic_DNA"/>
</dbReference>
<keyword evidence="1" id="KW-0378">Hydrolase</keyword>
<evidence type="ECO:0000256" key="1">
    <source>
        <dbReference type="ARBA" id="ARBA00022801"/>
    </source>
</evidence>
<feature type="chain" id="PRO_5036796137" evidence="2">
    <location>
        <begin position="24"/>
        <end position="528"/>
    </location>
</feature>
<evidence type="ECO:0000256" key="2">
    <source>
        <dbReference type="SAM" id="SignalP"/>
    </source>
</evidence>
<keyword evidence="2" id="KW-0732">Signal</keyword>
<dbReference type="Gene3D" id="3.75.10.10">
    <property type="entry name" value="L-arginine/glycine Amidinotransferase, Chain A"/>
    <property type="match status" value="1"/>
</dbReference>
<dbReference type="Proteomes" id="UP000622317">
    <property type="component" value="Unassembled WGS sequence"/>
</dbReference>
<evidence type="ECO:0000313" key="3">
    <source>
        <dbReference type="EMBL" id="MBD5778811.1"/>
    </source>
</evidence>
<gene>
    <name evidence="3" type="ORF">IEN85_04860</name>
</gene>
<comment type="caution">
    <text evidence="3">The sequence shown here is derived from an EMBL/GenBank/DDBJ whole genome shotgun (WGS) entry which is preliminary data.</text>
</comment>
<sequence>MRSNKAKIILQAIGVAMSTTLLAAGVDSEADKLIIRTLGTGQSDFFNRQTIPTAPLPVSRPVAEWEPAAFVWINLSLGRSLQEPEVLAFYQAIAGAVSEFVPVVIGCDFDELKYWSRFEREFFKEGKFFGRRDHIHFVDTKCDSNWNRDYGPSFARGMNGELVFIDSMYREGQAEREAFGDKRSELLSQAPSQTKELFQAFRRNARRAELAPLALARHCRSRLGMAVDLTRPALVLHGGDYLSDGRRAFLSEDTLMNNGGRESALQSLFQHYFAVDELHVLEALPGRAVKHMDLSWKLLSADTAVIAEAPRKANNSGRYASNLRTKAERALSRNKHYLQTHCPDIELLDVPMPPLLHDQREEVILNIWIHVIRGACREVKVPFDNYWYVEKPGPDYPETKARVEGRLTEILGREPNFGDEGDLNLLSIHYLGESVETSIQTHVESSTVYRSYTNSVIVNAGEKGILLLLPRYRASKGEHQEDYQKMEIAVETAYRKAYPEASIRWIDSDFMARLGGALHCASITVPLP</sequence>
<dbReference type="RefSeq" id="WP_191615939.1">
    <property type="nucleotide sequence ID" value="NZ_JACYFG010000006.1"/>
</dbReference>
<dbReference type="AlphaFoldDB" id="A0A927F6X5"/>
<name>A0A927F6X5_9BACT</name>
<accession>A0A927F6X5</accession>
<feature type="signal peptide" evidence="2">
    <location>
        <begin position="1"/>
        <end position="23"/>
    </location>
</feature>
<organism evidence="3 4">
    <name type="scientific">Pelagicoccus enzymogenes</name>
    <dbReference type="NCBI Taxonomy" id="2773457"/>
    <lineage>
        <taxon>Bacteria</taxon>
        <taxon>Pseudomonadati</taxon>
        <taxon>Verrucomicrobiota</taxon>
        <taxon>Opitutia</taxon>
        <taxon>Puniceicoccales</taxon>
        <taxon>Pelagicoccaceae</taxon>
        <taxon>Pelagicoccus</taxon>
    </lineage>
</organism>
<evidence type="ECO:0000313" key="4">
    <source>
        <dbReference type="Proteomes" id="UP000622317"/>
    </source>
</evidence>
<proteinExistence type="predicted"/>